<evidence type="ECO:0000313" key="3">
    <source>
        <dbReference type="Proteomes" id="UP000242381"/>
    </source>
</evidence>
<evidence type="ECO:0000256" key="1">
    <source>
        <dbReference type="SAM" id="MobiDB-lite"/>
    </source>
</evidence>
<gene>
    <name evidence="2" type="ORF">BCV71DRAFT_274333</name>
</gene>
<proteinExistence type="predicted"/>
<name>A0A1X0SBY3_RHIZD</name>
<sequence>MIFIFNKTISSFYIIHNASWINSIHFTEKGLDPRIFRFPKSFGNRHESEGDLYQIPLSHLTFTFKKRYPRAVSCDWLSIKSPEAKVDKVPTRTPSSGDKKFARTGNRTRALRVAGEDYTT</sequence>
<protein>
    <submittedName>
        <fullName evidence="2">Uncharacterized protein</fullName>
    </submittedName>
</protein>
<dbReference type="EMBL" id="KV921275">
    <property type="protein sequence ID" value="ORE21701.1"/>
    <property type="molecule type" value="Genomic_DNA"/>
</dbReference>
<organism evidence="2 3">
    <name type="scientific">Rhizopus microsporus</name>
    <dbReference type="NCBI Taxonomy" id="58291"/>
    <lineage>
        <taxon>Eukaryota</taxon>
        <taxon>Fungi</taxon>
        <taxon>Fungi incertae sedis</taxon>
        <taxon>Mucoromycota</taxon>
        <taxon>Mucoromycotina</taxon>
        <taxon>Mucoromycetes</taxon>
        <taxon>Mucorales</taxon>
        <taxon>Mucorineae</taxon>
        <taxon>Rhizopodaceae</taxon>
        <taxon>Rhizopus</taxon>
    </lineage>
</organism>
<reference evidence="2 3" key="1">
    <citation type="journal article" date="2016" name="Proc. Natl. Acad. Sci. U.S.A.">
        <title>Lipid metabolic changes in an early divergent fungus govern the establishment of a mutualistic symbiosis with endobacteria.</title>
        <authorList>
            <person name="Lastovetsky O.A."/>
            <person name="Gaspar M.L."/>
            <person name="Mondo S.J."/>
            <person name="LaButti K.M."/>
            <person name="Sandor L."/>
            <person name="Grigoriev I.V."/>
            <person name="Henry S.A."/>
            <person name="Pawlowska T.E."/>
        </authorList>
    </citation>
    <scope>NUCLEOTIDE SEQUENCE [LARGE SCALE GENOMIC DNA]</scope>
    <source>
        <strain evidence="2 3">ATCC 11559</strain>
    </source>
</reference>
<dbReference type="AlphaFoldDB" id="A0A1X0SBY3"/>
<evidence type="ECO:0000313" key="2">
    <source>
        <dbReference type="EMBL" id="ORE21701.1"/>
    </source>
</evidence>
<dbReference type="Proteomes" id="UP000242381">
    <property type="component" value="Unassembled WGS sequence"/>
</dbReference>
<accession>A0A1X0SBY3</accession>
<feature type="region of interest" description="Disordered" evidence="1">
    <location>
        <begin position="87"/>
        <end position="106"/>
    </location>
</feature>